<dbReference type="PROSITE" id="PS00893">
    <property type="entry name" value="NUDIX_BOX"/>
    <property type="match status" value="1"/>
</dbReference>
<keyword evidence="6" id="KW-1185">Reference proteome</keyword>
<dbReference type="SUPFAM" id="SSF55811">
    <property type="entry name" value="Nudix"/>
    <property type="match status" value="1"/>
</dbReference>
<organism evidence="5 6">
    <name type="scientific">Micromonospora chersina</name>
    <dbReference type="NCBI Taxonomy" id="47854"/>
    <lineage>
        <taxon>Bacteria</taxon>
        <taxon>Bacillati</taxon>
        <taxon>Actinomycetota</taxon>
        <taxon>Actinomycetes</taxon>
        <taxon>Micromonosporales</taxon>
        <taxon>Micromonosporaceae</taxon>
        <taxon>Micromonospora</taxon>
    </lineage>
</organism>
<dbReference type="STRING" id="47854.GA0070603_5942"/>
<dbReference type="GO" id="GO:0016787">
    <property type="term" value="F:hydrolase activity"/>
    <property type="evidence" value="ECO:0007669"/>
    <property type="project" value="UniProtKB-KW"/>
</dbReference>
<accession>A0A1C6W014</accession>
<evidence type="ECO:0000256" key="2">
    <source>
        <dbReference type="ARBA" id="ARBA00022801"/>
    </source>
</evidence>
<dbReference type="OrthoDB" id="177518at2"/>
<dbReference type="InterPro" id="IPR020084">
    <property type="entry name" value="NUDIX_hydrolase_CS"/>
</dbReference>
<dbReference type="Gene3D" id="3.90.79.10">
    <property type="entry name" value="Nucleoside Triphosphate Pyrophosphohydrolase"/>
    <property type="match status" value="1"/>
</dbReference>
<dbReference type="RefSeq" id="WP_091320800.1">
    <property type="nucleotide sequence ID" value="NZ_FMIB01000002.1"/>
</dbReference>
<sequence length="152" mass="16206">MTLPPRLRVAAYVLRRTPDGPELLVFDHVDFPEAGTQVPAGGMEPGETPARAAVREVAEETGLTGVEAVAELGVSEWPHPVTGRARRTTYVQLLVTGGTAGDWAHRVAGDGEDGGLRFACRFVPLPLAGRLADHQDEFLDRIDPAWLASAGS</sequence>
<reference evidence="6" key="1">
    <citation type="submission" date="2016-06" db="EMBL/GenBank/DDBJ databases">
        <authorList>
            <person name="Varghese N."/>
            <person name="Submissions Spin"/>
        </authorList>
    </citation>
    <scope>NUCLEOTIDE SEQUENCE [LARGE SCALE GENOMIC DNA]</scope>
    <source>
        <strain evidence="6">DSM 44151</strain>
    </source>
</reference>
<dbReference type="PROSITE" id="PS51462">
    <property type="entry name" value="NUDIX"/>
    <property type="match status" value="1"/>
</dbReference>
<evidence type="ECO:0000256" key="1">
    <source>
        <dbReference type="ARBA" id="ARBA00005582"/>
    </source>
</evidence>
<proteinExistence type="inferred from homology"/>
<dbReference type="InterPro" id="IPR000086">
    <property type="entry name" value="NUDIX_hydrolase_dom"/>
</dbReference>
<dbReference type="InterPro" id="IPR020476">
    <property type="entry name" value="Nudix_hydrolase"/>
</dbReference>
<dbReference type="InterPro" id="IPR015797">
    <property type="entry name" value="NUDIX_hydrolase-like_dom_sf"/>
</dbReference>
<evidence type="ECO:0000256" key="3">
    <source>
        <dbReference type="RuleBase" id="RU003476"/>
    </source>
</evidence>
<dbReference type="GeneID" id="43282551"/>
<name>A0A1C6W014_9ACTN</name>
<protein>
    <submittedName>
        <fullName evidence="5">8-oxo-dGTP pyrophosphatase MutT, NUDIX family</fullName>
    </submittedName>
</protein>
<evidence type="ECO:0000313" key="6">
    <source>
        <dbReference type="Proteomes" id="UP000198605"/>
    </source>
</evidence>
<evidence type="ECO:0000259" key="4">
    <source>
        <dbReference type="PROSITE" id="PS51462"/>
    </source>
</evidence>
<keyword evidence="2 3" id="KW-0378">Hydrolase</keyword>
<comment type="similarity">
    <text evidence="1 3">Belongs to the Nudix hydrolase family.</text>
</comment>
<dbReference type="AlphaFoldDB" id="A0A1C6W014"/>
<evidence type="ECO:0000313" key="5">
    <source>
        <dbReference type="EMBL" id="SCL71470.1"/>
    </source>
</evidence>
<gene>
    <name evidence="5" type="ORF">GA0070603_5942</name>
</gene>
<dbReference type="CDD" id="cd04663">
    <property type="entry name" value="NUDIX_Hydrolase"/>
    <property type="match status" value="1"/>
</dbReference>
<dbReference type="EMBL" id="FMIB01000002">
    <property type="protein sequence ID" value="SCL71470.1"/>
    <property type="molecule type" value="Genomic_DNA"/>
</dbReference>
<feature type="domain" description="Nudix hydrolase" evidence="4">
    <location>
        <begin position="4"/>
        <end position="148"/>
    </location>
</feature>
<dbReference type="PRINTS" id="PR00502">
    <property type="entry name" value="NUDIXFAMILY"/>
</dbReference>
<dbReference type="Proteomes" id="UP000198605">
    <property type="component" value="Unassembled WGS sequence"/>
</dbReference>
<dbReference type="Pfam" id="PF00293">
    <property type="entry name" value="NUDIX"/>
    <property type="match status" value="1"/>
</dbReference>